<name>A0A1H3P6G6_9FIRM</name>
<dbReference type="Gene3D" id="3.30.1340.10">
    <property type="entry name" value="HPr-like"/>
    <property type="match status" value="1"/>
</dbReference>
<dbReference type="STRING" id="415015.SAMN05660462_01374"/>
<keyword evidence="5" id="KW-0963">Cytoplasm</keyword>
<dbReference type="GO" id="GO:0005737">
    <property type="term" value="C:cytoplasm"/>
    <property type="evidence" value="ECO:0007669"/>
    <property type="project" value="UniProtKB-SubCell"/>
</dbReference>
<keyword evidence="7" id="KW-0598">Phosphotransferase system</keyword>
<dbReference type="NCBIfam" id="TIGR01003">
    <property type="entry name" value="PTS_HPr_family"/>
    <property type="match status" value="1"/>
</dbReference>
<evidence type="ECO:0000256" key="6">
    <source>
        <dbReference type="ARBA" id="ARBA00022597"/>
    </source>
</evidence>
<dbReference type="InterPro" id="IPR001020">
    <property type="entry name" value="PTS_HPr_His_P_site"/>
</dbReference>
<evidence type="ECO:0000313" key="11">
    <source>
        <dbReference type="Proteomes" id="UP000198625"/>
    </source>
</evidence>
<evidence type="ECO:0000256" key="5">
    <source>
        <dbReference type="ARBA" id="ARBA00022490"/>
    </source>
</evidence>
<dbReference type="Proteomes" id="UP000198625">
    <property type="component" value="Unassembled WGS sequence"/>
</dbReference>
<sequence length="87" mass="9438">MYSVEVMLQNESGLHARPASQFVFISSKYKSTITVVKDGKEYNGKSILGILSMGAIKGVKLIIKAEGEDEKEAVEALVSIINSNFGE</sequence>
<comment type="function">
    <text evidence="1">General (non sugar-specific) component of the phosphoenolpyruvate-dependent sugar phosphotransferase system (sugar PTS). This major carbohydrate active-transport system catalyzes the phosphorylation of incoming sugar substrates concomitantly with their translocation across the cell membrane. The phosphoryl group from phosphoenolpyruvate (PEP) is transferred to the phosphoryl carrier protein HPr by enzyme I. Phospho-HPr then transfers it to the PTS EIIA domain.</text>
</comment>
<evidence type="ECO:0000256" key="1">
    <source>
        <dbReference type="ARBA" id="ARBA00003681"/>
    </source>
</evidence>
<dbReference type="PROSITE" id="PS00369">
    <property type="entry name" value="PTS_HPR_HIS"/>
    <property type="match status" value="1"/>
</dbReference>
<evidence type="ECO:0000313" key="10">
    <source>
        <dbReference type="EMBL" id="SDY96712.1"/>
    </source>
</evidence>
<evidence type="ECO:0000256" key="7">
    <source>
        <dbReference type="ARBA" id="ARBA00022683"/>
    </source>
</evidence>
<keyword evidence="11" id="KW-1185">Reference proteome</keyword>
<dbReference type="OrthoDB" id="9809047at2"/>
<reference evidence="10 11" key="1">
    <citation type="submission" date="2016-10" db="EMBL/GenBank/DDBJ databases">
        <authorList>
            <person name="de Groot N.N."/>
        </authorList>
    </citation>
    <scope>NUCLEOTIDE SEQUENCE [LARGE SCALE GENOMIC DNA]</scope>
    <source>
        <strain evidence="10 11">DSM 21650</strain>
    </source>
</reference>
<dbReference type="EMBL" id="FNQE01000013">
    <property type="protein sequence ID" value="SDY96712.1"/>
    <property type="molecule type" value="Genomic_DNA"/>
</dbReference>
<keyword evidence="6" id="KW-0762">Sugar transport</keyword>
<dbReference type="PROSITE" id="PS51350">
    <property type="entry name" value="PTS_HPR_DOM"/>
    <property type="match status" value="1"/>
</dbReference>
<dbReference type="GO" id="GO:0009401">
    <property type="term" value="P:phosphoenolpyruvate-dependent sugar phosphotransferase system"/>
    <property type="evidence" value="ECO:0007669"/>
    <property type="project" value="UniProtKB-KW"/>
</dbReference>
<protein>
    <recommendedName>
        <fullName evidence="3">Phosphocarrier protein HPr</fullName>
    </recommendedName>
    <alternativeName>
        <fullName evidence="8">Histidine-containing protein</fullName>
    </alternativeName>
</protein>
<dbReference type="PANTHER" id="PTHR33705">
    <property type="entry name" value="PHOSPHOCARRIER PROTEIN HPR"/>
    <property type="match status" value="1"/>
</dbReference>
<keyword evidence="4" id="KW-0813">Transport</keyword>
<dbReference type="SUPFAM" id="SSF55594">
    <property type="entry name" value="HPr-like"/>
    <property type="match status" value="1"/>
</dbReference>
<dbReference type="InterPro" id="IPR002114">
    <property type="entry name" value="PTS_HPr_Ser_P_site"/>
</dbReference>
<gene>
    <name evidence="10" type="ORF">SAMN05660462_01374</name>
</gene>
<dbReference type="InterPro" id="IPR000032">
    <property type="entry name" value="HPr-like"/>
</dbReference>
<evidence type="ECO:0000256" key="8">
    <source>
        <dbReference type="ARBA" id="ARBA00033055"/>
    </source>
</evidence>
<dbReference type="PRINTS" id="PR00107">
    <property type="entry name" value="PHOSPHOCPHPR"/>
</dbReference>
<evidence type="ECO:0000259" key="9">
    <source>
        <dbReference type="PROSITE" id="PS51350"/>
    </source>
</evidence>
<dbReference type="PANTHER" id="PTHR33705:SF1">
    <property type="entry name" value="PHOSPHOCARRIER PROTEIN HPR"/>
    <property type="match status" value="1"/>
</dbReference>
<evidence type="ECO:0000256" key="4">
    <source>
        <dbReference type="ARBA" id="ARBA00022448"/>
    </source>
</evidence>
<comment type="subcellular location">
    <subcellularLocation>
        <location evidence="2">Cytoplasm</location>
    </subcellularLocation>
</comment>
<dbReference type="InterPro" id="IPR035895">
    <property type="entry name" value="HPr-like_sf"/>
</dbReference>
<evidence type="ECO:0000256" key="2">
    <source>
        <dbReference type="ARBA" id="ARBA00004496"/>
    </source>
</evidence>
<dbReference type="AlphaFoldDB" id="A0A1H3P6G6"/>
<dbReference type="PROSITE" id="PS00589">
    <property type="entry name" value="PTS_HPR_SER"/>
    <property type="match status" value="1"/>
</dbReference>
<evidence type="ECO:0000256" key="3">
    <source>
        <dbReference type="ARBA" id="ARBA00020422"/>
    </source>
</evidence>
<dbReference type="RefSeq" id="WP_091729015.1">
    <property type="nucleotide sequence ID" value="NZ_FNQE01000013.1"/>
</dbReference>
<dbReference type="CDD" id="cd00367">
    <property type="entry name" value="PTS-HPr_like"/>
    <property type="match status" value="1"/>
</dbReference>
<proteinExistence type="predicted"/>
<accession>A0A1H3P6G6</accession>
<dbReference type="InterPro" id="IPR050399">
    <property type="entry name" value="HPr"/>
</dbReference>
<organism evidence="10 11">
    <name type="scientific">Proteiniborus ethanoligenes</name>
    <dbReference type="NCBI Taxonomy" id="415015"/>
    <lineage>
        <taxon>Bacteria</taxon>
        <taxon>Bacillati</taxon>
        <taxon>Bacillota</taxon>
        <taxon>Clostridia</taxon>
        <taxon>Eubacteriales</taxon>
        <taxon>Proteiniborus</taxon>
    </lineage>
</organism>
<feature type="domain" description="HPr" evidence="9">
    <location>
        <begin position="1"/>
        <end position="87"/>
    </location>
</feature>
<dbReference type="Pfam" id="PF00381">
    <property type="entry name" value="PTS-HPr"/>
    <property type="match status" value="1"/>
</dbReference>